<keyword evidence="2" id="KW-1185">Reference proteome</keyword>
<dbReference type="Proteomes" id="UP000789860">
    <property type="component" value="Unassembled WGS sequence"/>
</dbReference>
<dbReference type="EMBL" id="CAJVPM010001967">
    <property type="protein sequence ID" value="CAG8477455.1"/>
    <property type="molecule type" value="Genomic_DNA"/>
</dbReference>
<reference evidence="1" key="1">
    <citation type="submission" date="2021-06" db="EMBL/GenBank/DDBJ databases">
        <authorList>
            <person name="Kallberg Y."/>
            <person name="Tangrot J."/>
            <person name="Rosling A."/>
        </authorList>
    </citation>
    <scope>NUCLEOTIDE SEQUENCE</scope>
    <source>
        <strain evidence="1">AU212A</strain>
    </source>
</reference>
<name>A0ACA9KL16_9GLOM</name>
<protein>
    <submittedName>
        <fullName evidence="1">11837_t:CDS:1</fullName>
    </submittedName>
</protein>
<comment type="caution">
    <text evidence="1">The sequence shown here is derived from an EMBL/GenBank/DDBJ whole genome shotgun (WGS) entry which is preliminary data.</text>
</comment>
<evidence type="ECO:0000313" key="1">
    <source>
        <dbReference type="EMBL" id="CAG8477455.1"/>
    </source>
</evidence>
<evidence type="ECO:0000313" key="2">
    <source>
        <dbReference type="Proteomes" id="UP000789860"/>
    </source>
</evidence>
<organism evidence="1 2">
    <name type="scientific">Scutellospora calospora</name>
    <dbReference type="NCBI Taxonomy" id="85575"/>
    <lineage>
        <taxon>Eukaryota</taxon>
        <taxon>Fungi</taxon>
        <taxon>Fungi incertae sedis</taxon>
        <taxon>Mucoromycota</taxon>
        <taxon>Glomeromycotina</taxon>
        <taxon>Glomeromycetes</taxon>
        <taxon>Diversisporales</taxon>
        <taxon>Gigasporaceae</taxon>
        <taxon>Scutellospora</taxon>
    </lineage>
</organism>
<sequence>MRYEKNIFLAEVYLRLALTNINSDYNNITRSFKLLKEINPNLNIDDYILVKFKNKLSSDTCMMLDEKLKLFSNSFLVITKMYLYFNNLNKTEWSRDLYKGKYEKESDNIMEKAYKMFKENNDFLWLGGLNGDGFIIIPNNKQIAQGFLTLSTYVQEDPSGKVKYASELLKQRIVKAAYNLGKIYLNRSYIQDKDMDKAISYLKYAVYNKYKDAELLLNKATNIKKASLDCASHIIKKLQTSDNISDRDSLCKELETFLLYAYNNGSLDAAFKLGKIFSSSILGKKDEITNDNYIKCNNKWKKFFKNFPLIASDHSHVTNDIDNVKIITAYNDILHCEAIYFHNKTTKLYYECNNNEVLKEISVSINKDASYIFYMLSAHIQNNKDSMFNYVFALYEQSKKRETNDLLVEKEIFEFIKQATDLDNSQAAYILGRIIYSEELNQVRNLEDVKFYLNKAKDNNIKEAEKLLKRVELDIQNNLLLNTTSRSKLLKELNTNNIEIKFDITSE</sequence>
<accession>A0ACA9KL16</accession>
<proteinExistence type="predicted"/>
<gene>
    <name evidence="1" type="ORF">SCALOS_LOCUS2287</name>
</gene>